<evidence type="ECO:0000313" key="6">
    <source>
        <dbReference type="Proteomes" id="UP000189670"/>
    </source>
</evidence>
<evidence type="ECO:0000256" key="3">
    <source>
        <dbReference type="PROSITE-ProRule" id="PRU01248"/>
    </source>
</evidence>
<keyword evidence="1" id="KW-0229">DNA integration</keyword>
<dbReference type="GO" id="GO:0015074">
    <property type="term" value="P:DNA integration"/>
    <property type="evidence" value="ECO:0007669"/>
    <property type="project" value="UniProtKB-KW"/>
</dbReference>
<proteinExistence type="predicted"/>
<sequence length="71" mass="8236">MKDDTTGIAKFISDYLYFLIDRKYSSSTIDAYENVLGHFKAFLCGHHVDIHHIADQNILNSFYQTIQLHNS</sequence>
<dbReference type="AlphaFoldDB" id="A0A1V1NYH0"/>
<name>A0A1V1NYH0_9BACT</name>
<feature type="domain" description="Core-binding (CB)" evidence="4">
    <location>
        <begin position="6"/>
        <end position="71"/>
    </location>
</feature>
<dbReference type="PROSITE" id="PS51900">
    <property type="entry name" value="CB"/>
    <property type="match status" value="1"/>
</dbReference>
<evidence type="ECO:0000313" key="5">
    <source>
        <dbReference type="EMBL" id="ETR67603.1"/>
    </source>
</evidence>
<dbReference type="GO" id="GO:0003677">
    <property type="term" value="F:DNA binding"/>
    <property type="evidence" value="ECO:0007669"/>
    <property type="project" value="UniProtKB-UniRule"/>
</dbReference>
<organism evidence="5 6">
    <name type="scientific">Candidatus Magnetoglobus multicellularis str. Araruama</name>
    <dbReference type="NCBI Taxonomy" id="890399"/>
    <lineage>
        <taxon>Bacteria</taxon>
        <taxon>Pseudomonadati</taxon>
        <taxon>Thermodesulfobacteriota</taxon>
        <taxon>Desulfobacteria</taxon>
        <taxon>Desulfobacterales</taxon>
        <taxon>Desulfobacteraceae</taxon>
        <taxon>Candidatus Magnetoglobus</taxon>
    </lineage>
</organism>
<dbReference type="EMBL" id="ATBP01001301">
    <property type="protein sequence ID" value="ETR67603.1"/>
    <property type="molecule type" value="Genomic_DNA"/>
</dbReference>
<dbReference type="Gene3D" id="1.10.150.130">
    <property type="match status" value="1"/>
</dbReference>
<dbReference type="Proteomes" id="UP000189670">
    <property type="component" value="Unassembled WGS sequence"/>
</dbReference>
<evidence type="ECO:0000256" key="1">
    <source>
        <dbReference type="ARBA" id="ARBA00022908"/>
    </source>
</evidence>
<comment type="caution">
    <text evidence="5">The sequence shown here is derived from an EMBL/GenBank/DDBJ whole genome shotgun (WGS) entry which is preliminary data.</text>
</comment>
<dbReference type="InterPro" id="IPR044068">
    <property type="entry name" value="CB"/>
</dbReference>
<evidence type="ECO:0000256" key="2">
    <source>
        <dbReference type="ARBA" id="ARBA00023125"/>
    </source>
</evidence>
<accession>A0A1V1NYH0</accession>
<protein>
    <recommendedName>
        <fullName evidence="4">Core-binding (CB) domain-containing protein</fullName>
    </recommendedName>
</protein>
<dbReference type="InterPro" id="IPR010998">
    <property type="entry name" value="Integrase_recombinase_N"/>
</dbReference>
<evidence type="ECO:0000259" key="4">
    <source>
        <dbReference type="PROSITE" id="PS51900"/>
    </source>
</evidence>
<gene>
    <name evidence="5" type="ORF">OMM_11413</name>
</gene>
<keyword evidence="2 3" id="KW-0238">DNA-binding</keyword>
<reference evidence="6" key="1">
    <citation type="submission" date="2012-11" db="EMBL/GenBank/DDBJ databases">
        <authorList>
            <person name="Lucero-Rivera Y.E."/>
            <person name="Tovar-Ramirez D."/>
        </authorList>
    </citation>
    <scope>NUCLEOTIDE SEQUENCE [LARGE SCALE GENOMIC DNA]</scope>
    <source>
        <strain evidence="6">Araruama</strain>
    </source>
</reference>